<evidence type="ECO:0000313" key="1">
    <source>
        <dbReference type="EMBL" id="KOF90586.1"/>
    </source>
</evidence>
<sequence>MKDEQRTEYRQKSRERNRVREENMVEEQLLNLINIGCRACPRRCGVPMTLQSE</sequence>
<dbReference type="AlphaFoldDB" id="A0A0L8HMX9"/>
<name>A0A0L8HMX9_OCTBM</name>
<reference evidence="1" key="1">
    <citation type="submission" date="2015-07" db="EMBL/GenBank/DDBJ databases">
        <title>MeaNS - Measles Nucleotide Surveillance Program.</title>
        <authorList>
            <person name="Tran T."/>
            <person name="Druce J."/>
        </authorList>
    </citation>
    <scope>NUCLEOTIDE SEQUENCE</scope>
    <source>
        <strain evidence="1">UCB-OBI-ISO-001</strain>
        <tissue evidence="1">Gonad</tissue>
    </source>
</reference>
<gene>
    <name evidence="1" type="ORF">OCBIM_22010930mg</name>
</gene>
<accession>A0A0L8HMX9</accession>
<protein>
    <submittedName>
        <fullName evidence="1">Uncharacterized protein</fullName>
    </submittedName>
</protein>
<proteinExistence type="predicted"/>
<organism evidence="1">
    <name type="scientific">Octopus bimaculoides</name>
    <name type="common">California two-spotted octopus</name>
    <dbReference type="NCBI Taxonomy" id="37653"/>
    <lineage>
        <taxon>Eukaryota</taxon>
        <taxon>Metazoa</taxon>
        <taxon>Spiralia</taxon>
        <taxon>Lophotrochozoa</taxon>
        <taxon>Mollusca</taxon>
        <taxon>Cephalopoda</taxon>
        <taxon>Coleoidea</taxon>
        <taxon>Octopodiformes</taxon>
        <taxon>Octopoda</taxon>
        <taxon>Incirrata</taxon>
        <taxon>Octopodidae</taxon>
        <taxon>Octopus</taxon>
    </lineage>
</organism>
<dbReference type="EMBL" id="KQ417725">
    <property type="protein sequence ID" value="KOF90586.1"/>
    <property type="molecule type" value="Genomic_DNA"/>
</dbReference>